<organism evidence="1 2">
    <name type="scientific">Paracoccus yeei</name>
    <dbReference type="NCBI Taxonomy" id="147645"/>
    <lineage>
        <taxon>Bacteria</taxon>
        <taxon>Pseudomonadati</taxon>
        <taxon>Pseudomonadota</taxon>
        <taxon>Alphaproteobacteria</taxon>
        <taxon>Rhodobacterales</taxon>
        <taxon>Paracoccaceae</taxon>
        <taxon>Paracoccus</taxon>
    </lineage>
</organism>
<geneLocation type="plasmid" evidence="2">
    <name>pyee1</name>
</geneLocation>
<gene>
    <name evidence="1" type="ORF">PY32053_03732</name>
</gene>
<dbReference type="AlphaFoldDB" id="A0A386USE1"/>
<reference evidence="2" key="1">
    <citation type="submission" date="2018-07" db="EMBL/GenBank/DDBJ databases">
        <title>Genome Structure of the Opportunistic Pathogen Paracoccus yeei (Alphaproteobacteria) and Identification of Putative Virulence Factors.</title>
        <authorList>
            <person name="Lasek R."/>
            <person name="Szuplewska M."/>
            <person name="Mitura M."/>
            <person name="Decewicz P."/>
            <person name="Chmielowska C."/>
            <person name="Pawlot A."/>
            <person name="Sentkowska D."/>
            <person name="Czarnecki J."/>
            <person name="Bartosik D."/>
        </authorList>
    </citation>
    <scope>NUCLEOTIDE SEQUENCE [LARGE SCALE GENOMIC DNA]</scope>
    <source>
        <strain evidence="2">CCUG 32053</strain>
        <plasmid evidence="2">pyee1</plasmid>
    </source>
</reference>
<keyword evidence="1" id="KW-0614">Plasmid</keyword>
<dbReference type="EMBL" id="CP031079">
    <property type="protein sequence ID" value="AYF03278.1"/>
    <property type="molecule type" value="Genomic_DNA"/>
</dbReference>
<protein>
    <submittedName>
        <fullName evidence="1">Uncharacterized protein</fullName>
    </submittedName>
</protein>
<dbReference type="Pfam" id="PF07331">
    <property type="entry name" value="TctB"/>
    <property type="match status" value="1"/>
</dbReference>
<name>A0A386USE1_9RHOB</name>
<accession>A0A386USE1</accession>
<dbReference type="RefSeq" id="WP_120443954.1">
    <property type="nucleotide sequence ID" value="NZ_CP031079.1"/>
</dbReference>
<evidence type="ECO:0000313" key="2">
    <source>
        <dbReference type="Proteomes" id="UP000272010"/>
    </source>
</evidence>
<proteinExistence type="predicted"/>
<dbReference type="Proteomes" id="UP000272010">
    <property type="component" value="Plasmid pYEE1"/>
</dbReference>
<evidence type="ECO:0000313" key="1">
    <source>
        <dbReference type="EMBL" id="AYF03278.1"/>
    </source>
</evidence>
<sequence length="164" mass="17721">MISRNMVAAMATIVIGAVYLNFAYQLRVSSLADAFGPQGLPRVYGWLTLGLGVVLLVQSVLAVRALDAEERVAFFREEWAGQGRRILRAAGFLLIATAYLLLLPYLGYLLSLALLIAGITLYMGAAPSWRTVVVPLVGAVLLWLIFVKLLGVDMPAASVLSRLS</sequence>
<dbReference type="InterPro" id="IPR009936">
    <property type="entry name" value="DUF1468"/>
</dbReference>